<feature type="region of interest" description="Disordered" evidence="2">
    <location>
        <begin position="137"/>
        <end position="179"/>
    </location>
</feature>
<dbReference type="InterPro" id="IPR057840">
    <property type="entry name" value="FimV_N"/>
</dbReference>
<dbReference type="Proteomes" id="UP000537130">
    <property type="component" value="Unassembled WGS sequence"/>
</dbReference>
<evidence type="ECO:0000313" key="6">
    <source>
        <dbReference type="Proteomes" id="UP000537130"/>
    </source>
</evidence>
<keyword evidence="6" id="KW-1185">Reference proteome</keyword>
<feature type="domain" description="FimV N-terminal" evidence="4">
    <location>
        <begin position="25"/>
        <end position="129"/>
    </location>
</feature>
<keyword evidence="3" id="KW-1133">Transmembrane helix</keyword>
<keyword evidence="1" id="KW-0175">Coiled coil</keyword>
<evidence type="ECO:0000313" key="5">
    <source>
        <dbReference type="EMBL" id="MBB3046664.1"/>
    </source>
</evidence>
<dbReference type="AlphaFoldDB" id="A0A7W4W4E3"/>
<comment type="caution">
    <text evidence="5">The sequence shown here is derived from an EMBL/GenBank/DDBJ whole genome shotgun (WGS) entry which is preliminary data.</text>
</comment>
<evidence type="ECO:0000256" key="2">
    <source>
        <dbReference type="SAM" id="MobiDB-lite"/>
    </source>
</evidence>
<evidence type="ECO:0000259" key="4">
    <source>
        <dbReference type="Pfam" id="PF25800"/>
    </source>
</evidence>
<name>A0A7W4W4E3_9GAMM</name>
<gene>
    <name evidence="5" type="ORF">FHR99_000900</name>
</gene>
<feature type="compositionally biased region" description="Polar residues" evidence="2">
    <location>
        <begin position="166"/>
        <end position="177"/>
    </location>
</feature>
<dbReference type="EMBL" id="JACHWY010000001">
    <property type="protein sequence ID" value="MBB3046664.1"/>
    <property type="molecule type" value="Genomic_DNA"/>
</dbReference>
<protein>
    <submittedName>
        <fullName evidence="5">Tfp pilus assembly protein FimV</fullName>
    </submittedName>
</protein>
<evidence type="ECO:0000256" key="3">
    <source>
        <dbReference type="SAM" id="Phobius"/>
    </source>
</evidence>
<feature type="coiled-coil region" evidence="1">
    <location>
        <begin position="333"/>
        <end position="360"/>
    </location>
</feature>
<accession>A0A7W4W4E3</accession>
<feature type="transmembrane region" description="Helical" evidence="3">
    <location>
        <begin position="386"/>
        <end position="406"/>
    </location>
</feature>
<dbReference type="Pfam" id="PF25800">
    <property type="entry name" value="FimV_N"/>
    <property type="match status" value="1"/>
</dbReference>
<feature type="compositionally biased region" description="Low complexity" evidence="2">
    <location>
        <begin position="142"/>
        <end position="155"/>
    </location>
</feature>
<keyword evidence="3" id="KW-0812">Transmembrane</keyword>
<sequence length="430" mass="48151">MKTHNLMKYMVFSVAVLPLQELRALGLGDAELHSPLGAPLELHIPVRHTGSLSEDDLKLVLSTIEDGVSGLPLDSEVRSKYTLTYDAKAQRVVLRSDSAIVEPYIAFTLNVMWPTGYLKREYTVLMDLPDLALDSNQRVAASGKSPSSKSSSTSGADVRQRRKPEQTVQRQPLSPSDRQYRVARGDSLWTLAGSLSRQRGGGREQWMASLFQYNPRAFIGGHPERLKEAWVLNIPEQSGDVRLVFNDSAQGYRLVDPWQEAQEAVAVVESLPRAVQEVPEELVEEPSAEQLAVSDVEESSEVMAYSSEETEFQPYTQTPESEISDEALKQAERIRMLRRMAEVEAKLEEARAKIEAVRKQEPTPNVEAPPAWALGLPLLARFPGQLLRSLGWTSIGMILGFGCLFAREWRLHRRLSSLQRRMSGTQGWLD</sequence>
<proteinExistence type="predicted"/>
<keyword evidence="3" id="KW-0472">Membrane</keyword>
<dbReference type="RefSeq" id="WP_183409346.1">
    <property type="nucleotide sequence ID" value="NZ_JACHWY010000001.1"/>
</dbReference>
<evidence type="ECO:0000256" key="1">
    <source>
        <dbReference type="SAM" id="Coils"/>
    </source>
</evidence>
<organism evidence="5 6">
    <name type="scientific">Litorivivens lipolytica</name>
    <dbReference type="NCBI Taxonomy" id="1524264"/>
    <lineage>
        <taxon>Bacteria</taxon>
        <taxon>Pseudomonadati</taxon>
        <taxon>Pseudomonadota</taxon>
        <taxon>Gammaproteobacteria</taxon>
        <taxon>Litorivivens</taxon>
    </lineage>
</organism>
<reference evidence="5 6" key="1">
    <citation type="submission" date="2020-08" db="EMBL/GenBank/DDBJ databases">
        <title>Genomic Encyclopedia of Type Strains, Phase III (KMG-III): the genomes of soil and plant-associated and newly described type strains.</title>
        <authorList>
            <person name="Whitman W."/>
        </authorList>
    </citation>
    <scope>NUCLEOTIDE SEQUENCE [LARGE SCALE GENOMIC DNA]</scope>
    <source>
        <strain evidence="5 6">CECT 8654</strain>
    </source>
</reference>